<dbReference type="RefSeq" id="WP_156093191.1">
    <property type="nucleotide sequence ID" value="NZ_LR734871.1"/>
</dbReference>
<proteinExistence type="predicted"/>
<organism evidence="1 2">
    <name type="scientific">Planktothrix serta PCC 8927</name>
    <dbReference type="NCBI Taxonomy" id="671068"/>
    <lineage>
        <taxon>Bacteria</taxon>
        <taxon>Bacillati</taxon>
        <taxon>Cyanobacteriota</taxon>
        <taxon>Cyanophyceae</taxon>
        <taxon>Oscillatoriophycideae</taxon>
        <taxon>Oscillatoriales</taxon>
        <taxon>Microcoleaceae</taxon>
        <taxon>Planktothrix</taxon>
    </lineage>
</organism>
<protein>
    <submittedName>
        <fullName evidence="1">Uncharacterized protein</fullName>
    </submittedName>
</protein>
<comment type="caution">
    <text evidence="1">The sequence shown here is derived from an EMBL/GenBank/DDBJ whole genome shotgun (WGS) entry which is preliminary data.</text>
</comment>
<dbReference type="OrthoDB" id="466539at2"/>
<name>A0A7Z9BTT7_9CYAN</name>
<reference evidence="1" key="1">
    <citation type="submission" date="2019-10" db="EMBL/GenBank/DDBJ databases">
        <authorList>
            <consortium name="Genoscope - CEA"/>
            <person name="William W."/>
        </authorList>
    </citation>
    <scope>NUCLEOTIDE SEQUENCE [LARGE SCALE GENOMIC DNA]</scope>
    <source>
        <strain evidence="1">BBR_PRJEB10992</strain>
    </source>
</reference>
<accession>A0A7Z9BTT7</accession>
<evidence type="ECO:0000313" key="2">
    <source>
        <dbReference type="Proteomes" id="UP000184550"/>
    </source>
</evidence>
<sequence>MRIYNTILLSTLLVVGMNHHPSTPINVALSPTSEVTAVLATQSNPEVDPQAAPHRGSGR</sequence>
<gene>
    <name evidence="1" type="ORF">PL8927_620016</name>
</gene>
<dbReference type="Proteomes" id="UP000184550">
    <property type="component" value="Unassembled WGS sequence"/>
</dbReference>
<dbReference type="InterPro" id="IPR058097">
    <property type="entry name" value="PatX"/>
</dbReference>
<dbReference type="EMBL" id="CZCU02000138">
    <property type="protein sequence ID" value="VXD19119.1"/>
    <property type="molecule type" value="Genomic_DNA"/>
</dbReference>
<dbReference type="AlphaFoldDB" id="A0A7Z9BTT7"/>
<evidence type="ECO:0000313" key="1">
    <source>
        <dbReference type="EMBL" id="VXD19119.1"/>
    </source>
</evidence>
<keyword evidence="2" id="KW-1185">Reference proteome</keyword>
<dbReference type="NCBIfam" id="NF047413">
    <property type="entry name" value="heterocyst_PatX"/>
    <property type="match status" value="1"/>
</dbReference>